<keyword evidence="2" id="KW-1185">Reference proteome</keyword>
<accession>A0A4Y2GJX3</accession>
<dbReference type="Proteomes" id="UP000499080">
    <property type="component" value="Unassembled WGS sequence"/>
</dbReference>
<dbReference type="EMBL" id="BGPR01001445">
    <property type="protein sequence ID" value="GBM54142.1"/>
    <property type="molecule type" value="Genomic_DNA"/>
</dbReference>
<sequence>MQPPPGDALGRIHKPHSAWEGDRTRVPSEHRLHPDVIKGWKALAYYGYDRPAREDSIFLISCTVGILWGFSRFLRVRHNGLISSNWVLL</sequence>
<comment type="caution">
    <text evidence="1">The sequence shown here is derived from an EMBL/GenBank/DDBJ whole genome shotgun (WGS) entry which is preliminary data.</text>
</comment>
<gene>
    <name evidence="1" type="ORF">AVEN_113303_1</name>
</gene>
<evidence type="ECO:0000313" key="2">
    <source>
        <dbReference type="Proteomes" id="UP000499080"/>
    </source>
</evidence>
<proteinExistence type="predicted"/>
<evidence type="ECO:0000313" key="1">
    <source>
        <dbReference type="EMBL" id="GBM54142.1"/>
    </source>
</evidence>
<dbReference type="AlphaFoldDB" id="A0A4Y2GJX3"/>
<name>A0A4Y2GJX3_ARAVE</name>
<protein>
    <submittedName>
        <fullName evidence="1">Uncharacterized protein</fullName>
    </submittedName>
</protein>
<organism evidence="1 2">
    <name type="scientific">Araneus ventricosus</name>
    <name type="common">Orbweaver spider</name>
    <name type="synonym">Epeira ventricosa</name>
    <dbReference type="NCBI Taxonomy" id="182803"/>
    <lineage>
        <taxon>Eukaryota</taxon>
        <taxon>Metazoa</taxon>
        <taxon>Ecdysozoa</taxon>
        <taxon>Arthropoda</taxon>
        <taxon>Chelicerata</taxon>
        <taxon>Arachnida</taxon>
        <taxon>Araneae</taxon>
        <taxon>Araneomorphae</taxon>
        <taxon>Entelegynae</taxon>
        <taxon>Araneoidea</taxon>
        <taxon>Araneidae</taxon>
        <taxon>Araneus</taxon>
    </lineage>
</organism>
<reference evidence="1 2" key="1">
    <citation type="journal article" date="2019" name="Sci. Rep.">
        <title>Orb-weaving spider Araneus ventricosus genome elucidates the spidroin gene catalogue.</title>
        <authorList>
            <person name="Kono N."/>
            <person name="Nakamura H."/>
            <person name="Ohtoshi R."/>
            <person name="Moran D.A.P."/>
            <person name="Shinohara A."/>
            <person name="Yoshida Y."/>
            <person name="Fujiwara M."/>
            <person name="Mori M."/>
            <person name="Tomita M."/>
            <person name="Arakawa K."/>
        </authorList>
    </citation>
    <scope>NUCLEOTIDE SEQUENCE [LARGE SCALE GENOMIC DNA]</scope>
</reference>